<evidence type="ECO:0000313" key="7">
    <source>
        <dbReference type="Proteomes" id="UP000250136"/>
    </source>
</evidence>
<evidence type="ECO:0000313" key="6">
    <source>
        <dbReference type="Proteomes" id="UP000182125"/>
    </source>
</evidence>
<dbReference type="GeneID" id="33333720"/>
<evidence type="ECO:0000256" key="1">
    <source>
        <dbReference type="SAM" id="Phobius"/>
    </source>
</evidence>
<evidence type="ECO:0000313" key="4">
    <source>
        <dbReference type="EMBL" id="SEV94141.1"/>
    </source>
</evidence>
<proteinExistence type="predicted"/>
<dbReference type="OrthoDB" id="86307at2157"/>
<dbReference type="Proteomes" id="UP000051862">
    <property type="component" value="Unassembled WGS sequence"/>
</dbReference>
<dbReference type="InterPro" id="IPR010397">
    <property type="entry name" value="DUF996"/>
</dbReference>
<name>A0A0Q2RG42_9EURY</name>
<keyword evidence="1" id="KW-0472">Membrane</keyword>
<feature type="transmembrane region" description="Helical" evidence="1">
    <location>
        <begin position="153"/>
        <end position="179"/>
    </location>
</feature>
<protein>
    <submittedName>
        <fullName evidence="4">Uncharacterized membrane protein</fullName>
    </submittedName>
</protein>
<dbReference type="RefSeq" id="WP_055428644.1">
    <property type="nucleotide sequence ID" value="NZ_CP015105.1"/>
</dbReference>
<dbReference type="Proteomes" id="UP000182125">
    <property type="component" value="Unassembled WGS sequence"/>
</dbReference>
<dbReference type="AlphaFoldDB" id="A0A0Q2RG42"/>
<dbReference type="PATRIC" id="fig|277988.4.peg.382"/>
<gene>
    <name evidence="2" type="ORF">A3L14_04820</name>
    <name evidence="3" type="ORF">AMR53_01815</name>
    <name evidence="4" type="ORF">SAMN05216170_1003</name>
</gene>
<evidence type="ECO:0000313" key="5">
    <source>
        <dbReference type="Proteomes" id="UP000051862"/>
    </source>
</evidence>
<dbReference type="EMBL" id="LIXN01000003">
    <property type="protein sequence ID" value="KQH82990.1"/>
    <property type="molecule type" value="Genomic_DNA"/>
</dbReference>
<evidence type="ECO:0000313" key="3">
    <source>
        <dbReference type="EMBL" id="KQH82990.1"/>
    </source>
</evidence>
<dbReference type="EMBL" id="FOIW01000001">
    <property type="protein sequence ID" value="SEV94141.1"/>
    <property type="molecule type" value="Genomic_DNA"/>
</dbReference>
<reference evidence="3 5" key="1">
    <citation type="submission" date="2015-08" db="EMBL/GenBank/DDBJ databases">
        <title>Thermococcus thioreducens DSM 14981 genome sequencing.</title>
        <authorList>
            <person name="Hong S.-J."/>
            <person name="Kim M.-C."/>
            <person name="Shin J.-H."/>
        </authorList>
    </citation>
    <scope>NUCLEOTIDE SEQUENCE [LARGE SCALE GENOMIC DNA]</scope>
    <source>
        <strain evidence="3 5">DSM 14981</strain>
    </source>
</reference>
<keyword evidence="7" id="KW-1185">Reference proteome</keyword>
<keyword evidence="1" id="KW-0812">Transmembrane</keyword>
<feature type="transmembrane region" description="Helical" evidence="1">
    <location>
        <begin position="64"/>
        <end position="92"/>
    </location>
</feature>
<dbReference type="KEGG" id="ttd:A3L14_04820"/>
<organism evidence="3 5">
    <name type="scientific">Thermococcus thioreducens</name>
    <dbReference type="NCBI Taxonomy" id="277988"/>
    <lineage>
        <taxon>Archaea</taxon>
        <taxon>Methanobacteriati</taxon>
        <taxon>Methanobacteriota</taxon>
        <taxon>Thermococci</taxon>
        <taxon>Thermococcales</taxon>
        <taxon>Thermococcaceae</taxon>
        <taxon>Thermococcus</taxon>
    </lineage>
</organism>
<accession>A0A0Q2RG42</accession>
<dbReference type="Proteomes" id="UP000250136">
    <property type="component" value="Chromosome"/>
</dbReference>
<evidence type="ECO:0000313" key="2">
    <source>
        <dbReference type="EMBL" id="ASJ12251.1"/>
    </source>
</evidence>
<feature type="transmembrane region" description="Helical" evidence="1">
    <location>
        <begin position="12"/>
        <end position="30"/>
    </location>
</feature>
<dbReference type="EMBL" id="CP015105">
    <property type="protein sequence ID" value="ASJ12251.1"/>
    <property type="molecule type" value="Genomic_DNA"/>
</dbReference>
<feature type="transmembrane region" description="Helical" evidence="1">
    <location>
        <begin position="36"/>
        <end position="52"/>
    </location>
</feature>
<reference evidence="4 6" key="3">
    <citation type="submission" date="2016-10" db="EMBL/GenBank/DDBJ databases">
        <authorList>
            <person name="de Groot N.N."/>
        </authorList>
    </citation>
    <scope>NUCLEOTIDE SEQUENCE [LARGE SCALE GENOMIC DNA]</scope>
    <source>
        <strain evidence="4 6">OGL-20</strain>
    </source>
</reference>
<keyword evidence="1" id="KW-1133">Transmembrane helix</keyword>
<reference evidence="2 7" key="2">
    <citation type="submission" date="2016-04" db="EMBL/GenBank/DDBJ databases">
        <title>Complete genome sequence of Thermococcus thioreducens type strain OGL-20P.</title>
        <authorList>
            <person name="Oger P.M."/>
        </authorList>
    </citation>
    <scope>NUCLEOTIDE SEQUENCE [LARGE SCALE GENOMIC DNA]</scope>
    <source>
        <strain evidence="2 7">OGL-20P</strain>
    </source>
</reference>
<sequence length="200" mass="21492">MVELRSERNLGLIGSVLVLVGSFTGIIPYWGMVAGGLSLVGEILVLIALKGLGDKLKDDRPFRYYLYSVIATIGIAVIAIIFMVVGIVAMASTGMTFNETPEQVLGALGIGMIFLGMALILAAVVVGIYYAVKTWRATYELTGVEEFDKTATFIKWGAITAILLVGIVLLFIAAIYQIIAFAKLPEELEGKPQTETINAL</sequence>
<dbReference type="STRING" id="277988.SAMN05216170_1003"/>
<dbReference type="Pfam" id="PF06195">
    <property type="entry name" value="DUF996"/>
    <property type="match status" value="1"/>
</dbReference>
<feature type="transmembrane region" description="Helical" evidence="1">
    <location>
        <begin position="104"/>
        <end position="132"/>
    </location>
</feature>